<keyword evidence="1" id="KW-0812">Transmembrane</keyword>
<gene>
    <name evidence="2" type="ORF">HO133_007651</name>
</gene>
<dbReference type="Proteomes" id="UP000593566">
    <property type="component" value="Unassembled WGS sequence"/>
</dbReference>
<evidence type="ECO:0000256" key="1">
    <source>
        <dbReference type="SAM" id="Phobius"/>
    </source>
</evidence>
<dbReference type="EMBL" id="JACCJB010000004">
    <property type="protein sequence ID" value="KAF6227923.1"/>
    <property type="molecule type" value="Genomic_DNA"/>
</dbReference>
<keyword evidence="1" id="KW-0472">Membrane</keyword>
<proteinExistence type="predicted"/>
<evidence type="ECO:0000313" key="2">
    <source>
        <dbReference type="EMBL" id="KAF6227923.1"/>
    </source>
</evidence>
<dbReference type="RefSeq" id="XP_037155857.1">
    <property type="nucleotide sequence ID" value="XM_037298521.1"/>
</dbReference>
<dbReference type="GeneID" id="59336048"/>
<keyword evidence="3" id="KW-1185">Reference proteome</keyword>
<accession>A0A8H6CQV6</accession>
<feature type="transmembrane region" description="Helical" evidence="1">
    <location>
        <begin position="29"/>
        <end position="59"/>
    </location>
</feature>
<organism evidence="2 3">
    <name type="scientific">Letharia lupina</name>
    <dbReference type="NCBI Taxonomy" id="560253"/>
    <lineage>
        <taxon>Eukaryota</taxon>
        <taxon>Fungi</taxon>
        <taxon>Dikarya</taxon>
        <taxon>Ascomycota</taxon>
        <taxon>Pezizomycotina</taxon>
        <taxon>Lecanoromycetes</taxon>
        <taxon>OSLEUM clade</taxon>
        <taxon>Lecanoromycetidae</taxon>
        <taxon>Lecanorales</taxon>
        <taxon>Lecanorineae</taxon>
        <taxon>Parmeliaceae</taxon>
        <taxon>Letharia</taxon>
    </lineage>
</organism>
<keyword evidence="1" id="KW-1133">Transmembrane helix</keyword>
<reference evidence="2 3" key="1">
    <citation type="journal article" date="2020" name="Genomics">
        <title>Complete, high-quality genomes from long-read metagenomic sequencing of two wolf lichen thalli reveals enigmatic genome architecture.</title>
        <authorList>
            <person name="McKenzie S.K."/>
            <person name="Walston R.F."/>
            <person name="Allen J.L."/>
        </authorList>
    </citation>
    <scope>NUCLEOTIDE SEQUENCE [LARGE SCALE GENOMIC DNA]</scope>
    <source>
        <strain evidence="2">WasteWater1</strain>
    </source>
</reference>
<comment type="caution">
    <text evidence="2">The sequence shown here is derived from an EMBL/GenBank/DDBJ whole genome shotgun (WGS) entry which is preliminary data.</text>
</comment>
<name>A0A8H6CQV6_9LECA</name>
<protein>
    <submittedName>
        <fullName evidence="2">Uncharacterized protein</fullName>
    </submittedName>
</protein>
<sequence>MEDGVPTSGVWQWTISIITGVVGEAFQRYLLILNIITVASAIVFSIPVIALGLIVFLFIDSIAFFQSICAHPPVPTPPIATSSTNNSVEEVPQTYTDPPFADESLKIYTLPNTLRFIASPLDIDDVSTPLAYEVTIGQSVKQDDATSRVEVAPTGRVLGEVIGTYVDNVTVLLKMEDWFTESGTFEMGRWRVEQVQAGDELGMEVAVLE</sequence>
<evidence type="ECO:0000313" key="3">
    <source>
        <dbReference type="Proteomes" id="UP000593566"/>
    </source>
</evidence>
<dbReference type="AlphaFoldDB" id="A0A8H6CQV6"/>